<feature type="signal peptide" evidence="2">
    <location>
        <begin position="1"/>
        <end position="27"/>
    </location>
</feature>
<dbReference type="GeneID" id="104763841"/>
<accession>A0ABM1RBC4</accession>
<reference evidence="4" key="1">
    <citation type="journal article" date="2014" name="Nat. Commun.">
        <title>The emerging biofuel crop Camelina sativa retains a highly undifferentiated hexaploid genome structure.</title>
        <authorList>
            <person name="Kagale S."/>
            <person name="Koh C."/>
            <person name="Nixon J."/>
            <person name="Bollina V."/>
            <person name="Clarke W.E."/>
            <person name="Tuteja R."/>
            <person name="Spillane C."/>
            <person name="Robinson S.J."/>
            <person name="Links M.G."/>
            <person name="Clarke C."/>
            <person name="Higgins E.E."/>
            <person name="Huebert T."/>
            <person name="Sharpe A.G."/>
            <person name="Parkin I.A."/>
        </authorList>
    </citation>
    <scope>NUCLEOTIDE SEQUENCE [LARGE SCALE GENOMIC DNA]</scope>
    <source>
        <strain evidence="4">cv. DH55</strain>
    </source>
</reference>
<dbReference type="RefSeq" id="XP_019096312.1">
    <property type="nucleotide sequence ID" value="XM_019240767.1"/>
</dbReference>
<keyword evidence="4" id="KW-1185">Reference proteome</keyword>
<evidence type="ECO:0000259" key="3">
    <source>
        <dbReference type="Pfam" id="PF05617"/>
    </source>
</evidence>
<evidence type="ECO:0000313" key="4">
    <source>
        <dbReference type="Proteomes" id="UP000694864"/>
    </source>
</evidence>
<dbReference type="PANTHER" id="PTHR31207:SF40">
    <property type="entry name" value="ECA1 GAMETOGENESIS FAMILY PROTEIN (DUF784)-RELATED"/>
    <property type="match status" value="1"/>
</dbReference>
<reference evidence="5" key="2">
    <citation type="submission" date="2025-08" db="UniProtKB">
        <authorList>
            <consortium name="RefSeq"/>
        </authorList>
    </citation>
    <scope>IDENTIFICATION</scope>
    <source>
        <tissue evidence="5">Leaf</tissue>
    </source>
</reference>
<feature type="chain" id="PRO_5047043764" evidence="2">
    <location>
        <begin position="28"/>
        <end position="169"/>
    </location>
</feature>
<evidence type="ECO:0000256" key="2">
    <source>
        <dbReference type="SAM" id="SignalP"/>
    </source>
</evidence>
<feature type="domain" description="Prolamin-like" evidence="3">
    <location>
        <begin position="75"/>
        <end position="145"/>
    </location>
</feature>
<dbReference type="PANTHER" id="PTHR31207">
    <property type="entry name" value="ECA1 GAMETOGENESIS FAMILY PROTEIN (DUF784)-RELATED-RELATED"/>
    <property type="match status" value="1"/>
</dbReference>
<dbReference type="Proteomes" id="UP000694864">
    <property type="component" value="Chromosome 19"/>
</dbReference>
<protein>
    <submittedName>
        <fullName evidence="5">Uncharacterized protein LOC104763841</fullName>
    </submittedName>
</protein>
<dbReference type="InterPro" id="IPR008502">
    <property type="entry name" value="Prolamin-like"/>
</dbReference>
<gene>
    <name evidence="5" type="primary">LOC104763841</name>
</gene>
<evidence type="ECO:0000313" key="5">
    <source>
        <dbReference type="RefSeq" id="XP_019096312.1"/>
    </source>
</evidence>
<dbReference type="InterPro" id="IPR040220">
    <property type="entry name" value="DD11"/>
</dbReference>
<organism evidence="4 5">
    <name type="scientific">Camelina sativa</name>
    <name type="common">False flax</name>
    <name type="synonym">Myagrum sativum</name>
    <dbReference type="NCBI Taxonomy" id="90675"/>
    <lineage>
        <taxon>Eukaryota</taxon>
        <taxon>Viridiplantae</taxon>
        <taxon>Streptophyta</taxon>
        <taxon>Embryophyta</taxon>
        <taxon>Tracheophyta</taxon>
        <taxon>Spermatophyta</taxon>
        <taxon>Magnoliopsida</taxon>
        <taxon>eudicotyledons</taxon>
        <taxon>Gunneridae</taxon>
        <taxon>Pentapetalae</taxon>
        <taxon>rosids</taxon>
        <taxon>malvids</taxon>
        <taxon>Brassicales</taxon>
        <taxon>Brassicaceae</taxon>
        <taxon>Camelineae</taxon>
        <taxon>Camelina</taxon>
    </lineage>
</organism>
<evidence type="ECO:0000256" key="1">
    <source>
        <dbReference type="ARBA" id="ARBA00022729"/>
    </source>
</evidence>
<keyword evidence="1 2" id="KW-0732">Signal</keyword>
<sequence>MKMNSCVFMASLLVITTLVLFAYPSLASKLEDNEEPLIDPNVDLDPFARSPTTDEYNRDKSRKLPKDFLEYALFCGQLMGESRCNDEVLSEILQDKPASRYCCMKMMIYGEECHIAFREFMFKVYKFKQFASKARPRIRQVWNRCYAEVGVGALYEKRWYEFWSCVLAK</sequence>
<proteinExistence type="predicted"/>
<dbReference type="Pfam" id="PF05617">
    <property type="entry name" value="Prolamin_like"/>
    <property type="match status" value="1"/>
</dbReference>
<name>A0ABM1RBC4_CAMSA</name>